<comment type="caution">
    <text evidence="2">The sequence shown here is derived from an EMBL/GenBank/DDBJ whole genome shotgun (WGS) entry which is preliminary data.</text>
</comment>
<accession>A0AAW2TLY1</accession>
<feature type="region of interest" description="Disordered" evidence="1">
    <location>
        <begin position="69"/>
        <end position="88"/>
    </location>
</feature>
<evidence type="ECO:0000313" key="2">
    <source>
        <dbReference type="EMBL" id="KAL0404626.1"/>
    </source>
</evidence>
<sequence>MIALPLKFSPKLGAKQETQAVEKDLFDNVSSIKLKAEVATVIMVETTSLKEQIASLTAAVENLLKHVRARDDQPNKLHDKFQSTPALK</sequence>
<dbReference type="AlphaFoldDB" id="A0AAW2TLY1"/>
<organism evidence="2">
    <name type="scientific">Sesamum radiatum</name>
    <name type="common">Black benniseed</name>
    <dbReference type="NCBI Taxonomy" id="300843"/>
    <lineage>
        <taxon>Eukaryota</taxon>
        <taxon>Viridiplantae</taxon>
        <taxon>Streptophyta</taxon>
        <taxon>Embryophyta</taxon>
        <taxon>Tracheophyta</taxon>
        <taxon>Spermatophyta</taxon>
        <taxon>Magnoliopsida</taxon>
        <taxon>eudicotyledons</taxon>
        <taxon>Gunneridae</taxon>
        <taxon>Pentapetalae</taxon>
        <taxon>asterids</taxon>
        <taxon>lamiids</taxon>
        <taxon>Lamiales</taxon>
        <taxon>Pedaliaceae</taxon>
        <taxon>Sesamum</taxon>
    </lineage>
</organism>
<name>A0AAW2TLY1_SESRA</name>
<proteinExistence type="predicted"/>
<dbReference type="EMBL" id="JACGWJ010000008">
    <property type="protein sequence ID" value="KAL0404626.1"/>
    <property type="molecule type" value="Genomic_DNA"/>
</dbReference>
<reference evidence="2" key="1">
    <citation type="submission" date="2020-06" db="EMBL/GenBank/DDBJ databases">
        <authorList>
            <person name="Li T."/>
            <person name="Hu X."/>
            <person name="Zhang T."/>
            <person name="Song X."/>
            <person name="Zhang H."/>
            <person name="Dai N."/>
            <person name="Sheng W."/>
            <person name="Hou X."/>
            <person name="Wei L."/>
        </authorList>
    </citation>
    <scope>NUCLEOTIDE SEQUENCE</scope>
    <source>
        <strain evidence="2">G02</strain>
        <tissue evidence="2">Leaf</tissue>
    </source>
</reference>
<evidence type="ECO:0000256" key="1">
    <source>
        <dbReference type="SAM" id="MobiDB-lite"/>
    </source>
</evidence>
<protein>
    <submittedName>
        <fullName evidence="2">Uncharacterized protein</fullName>
    </submittedName>
</protein>
<reference evidence="2" key="2">
    <citation type="journal article" date="2024" name="Plant">
        <title>Genomic evolution and insights into agronomic trait innovations of Sesamum species.</title>
        <authorList>
            <person name="Miao H."/>
            <person name="Wang L."/>
            <person name="Qu L."/>
            <person name="Liu H."/>
            <person name="Sun Y."/>
            <person name="Le M."/>
            <person name="Wang Q."/>
            <person name="Wei S."/>
            <person name="Zheng Y."/>
            <person name="Lin W."/>
            <person name="Duan Y."/>
            <person name="Cao H."/>
            <person name="Xiong S."/>
            <person name="Wang X."/>
            <person name="Wei L."/>
            <person name="Li C."/>
            <person name="Ma Q."/>
            <person name="Ju M."/>
            <person name="Zhao R."/>
            <person name="Li G."/>
            <person name="Mu C."/>
            <person name="Tian Q."/>
            <person name="Mei H."/>
            <person name="Zhang T."/>
            <person name="Gao T."/>
            <person name="Zhang H."/>
        </authorList>
    </citation>
    <scope>NUCLEOTIDE SEQUENCE</scope>
    <source>
        <strain evidence="2">G02</strain>
    </source>
</reference>
<gene>
    <name evidence="2" type="ORF">Sradi_2103400</name>
</gene>
<feature type="compositionally biased region" description="Basic and acidic residues" evidence="1">
    <location>
        <begin position="69"/>
        <end position="81"/>
    </location>
</feature>